<dbReference type="SUPFAM" id="SSF54506">
    <property type="entry name" value="Diaminopimelate epimerase-like"/>
    <property type="match status" value="1"/>
</dbReference>
<proteinExistence type="predicted"/>
<protein>
    <submittedName>
        <fullName evidence="1">Diaminopimelate epimerase</fullName>
    </submittedName>
</protein>
<name>A0A1I3DZU7_9FIRM</name>
<sequence>MKLKYYKCSPTENMTILIWDTVPKHQYVEIAQSLMKENHIHAEQVGFVTEVVKEEEKAAVRLEMMGGEFCVNATRSLAAVVSFRQRDEGGIVKLETSGLEAPIDCVVKNMDKAYRKEIGIYMTPPKKIETITISSEEGMVEGTLVAMEGITHVVVNSGTVKERMLLYHSIRKQLEEKDMEALGVMFYDERLNYLEPLVWVRETDSLFWERGCGSGAAALGAVLASQKKNSIKKAIKQPGGTMDITVNWEKGGIQDIYLNGEVRIVSEGWLYI</sequence>
<organism evidence="1 2">
    <name type="scientific">Tindallia magadiensis</name>
    <dbReference type="NCBI Taxonomy" id="69895"/>
    <lineage>
        <taxon>Bacteria</taxon>
        <taxon>Bacillati</taxon>
        <taxon>Bacillota</taxon>
        <taxon>Clostridia</taxon>
        <taxon>Peptostreptococcales</taxon>
        <taxon>Tindalliaceae</taxon>
        <taxon>Tindallia</taxon>
    </lineage>
</organism>
<gene>
    <name evidence="1" type="ORF">SAMN05192551_104182</name>
</gene>
<dbReference type="STRING" id="69895.SAMN05192551_104182"/>
<dbReference type="AlphaFoldDB" id="A0A1I3DZU7"/>
<dbReference type="Proteomes" id="UP000199287">
    <property type="component" value="Unassembled WGS sequence"/>
</dbReference>
<evidence type="ECO:0000313" key="1">
    <source>
        <dbReference type="EMBL" id="SFH92270.1"/>
    </source>
</evidence>
<dbReference type="Pfam" id="PF26317">
    <property type="entry name" value="CntK_N"/>
    <property type="match status" value="1"/>
</dbReference>
<dbReference type="EMBL" id="FOQA01000004">
    <property type="protein sequence ID" value="SFH92270.1"/>
    <property type="molecule type" value="Genomic_DNA"/>
</dbReference>
<keyword evidence="2" id="KW-1185">Reference proteome</keyword>
<dbReference type="Gene3D" id="3.10.310.10">
    <property type="entry name" value="Diaminopimelate Epimerase, Chain A, domain 1"/>
    <property type="match status" value="2"/>
</dbReference>
<dbReference type="OrthoDB" id="9813391at2"/>
<evidence type="ECO:0000313" key="2">
    <source>
        <dbReference type="Proteomes" id="UP000199287"/>
    </source>
</evidence>
<reference evidence="2" key="1">
    <citation type="submission" date="2016-10" db="EMBL/GenBank/DDBJ databases">
        <authorList>
            <person name="Varghese N."/>
            <person name="Submissions S."/>
        </authorList>
    </citation>
    <scope>NUCLEOTIDE SEQUENCE [LARGE SCALE GENOMIC DNA]</scope>
    <source>
        <strain evidence="2">Z-7934</strain>
    </source>
</reference>
<accession>A0A1I3DZU7</accession>
<dbReference type="RefSeq" id="WP_093371649.1">
    <property type="nucleotide sequence ID" value="NZ_FOQA01000004.1"/>
</dbReference>
<dbReference type="InterPro" id="IPR058944">
    <property type="entry name" value="CntK-like"/>
</dbReference>